<dbReference type="EMBL" id="JALJOT010000007">
    <property type="protein sequence ID" value="KAK9909211.1"/>
    <property type="molecule type" value="Genomic_DNA"/>
</dbReference>
<evidence type="ECO:0000313" key="1">
    <source>
        <dbReference type="EMBL" id="KAK9909211.1"/>
    </source>
</evidence>
<gene>
    <name evidence="1" type="ORF">WJX75_008806</name>
</gene>
<protein>
    <submittedName>
        <fullName evidence="1">Uncharacterized protein</fullName>
    </submittedName>
</protein>
<proteinExistence type="predicted"/>
<sequence>MHSQPTCPLPEFLSDDWFLQDYLPSLPLPLHQQGENLEAGTARPVVNLPDVTTNTRASNPGSFLDIDLFPIPDIDLDDDFLREFATPDALVDASWPLEQQTSSFQNM</sequence>
<keyword evidence="2" id="KW-1185">Reference proteome</keyword>
<evidence type="ECO:0000313" key="2">
    <source>
        <dbReference type="Proteomes" id="UP001491310"/>
    </source>
</evidence>
<organism evidence="1 2">
    <name type="scientific">Coccomyxa subellipsoidea</name>
    <dbReference type="NCBI Taxonomy" id="248742"/>
    <lineage>
        <taxon>Eukaryota</taxon>
        <taxon>Viridiplantae</taxon>
        <taxon>Chlorophyta</taxon>
        <taxon>core chlorophytes</taxon>
        <taxon>Trebouxiophyceae</taxon>
        <taxon>Trebouxiophyceae incertae sedis</taxon>
        <taxon>Coccomyxaceae</taxon>
        <taxon>Coccomyxa</taxon>
    </lineage>
</organism>
<name>A0ABR2YQC8_9CHLO</name>
<accession>A0ABR2YQC8</accession>
<reference evidence="1 2" key="1">
    <citation type="journal article" date="2024" name="Nat. Commun.">
        <title>Phylogenomics reveals the evolutionary origins of lichenization in chlorophyte algae.</title>
        <authorList>
            <person name="Puginier C."/>
            <person name="Libourel C."/>
            <person name="Otte J."/>
            <person name="Skaloud P."/>
            <person name="Haon M."/>
            <person name="Grisel S."/>
            <person name="Petersen M."/>
            <person name="Berrin J.G."/>
            <person name="Delaux P.M."/>
            <person name="Dal Grande F."/>
            <person name="Keller J."/>
        </authorList>
    </citation>
    <scope>NUCLEOTIDE SEQUENCE [LARGE SCALE GENOMIC DNA]</scope>
    <source>
        <strain evidence="1 2">SAG 216-7</strain>
    </source>
</reference>
<comment type="caution">
    <text evidence="1">The sequence shown here is derived from an EMBL/GenBank/DDBJ whole genome shotgun (WGS) entry which is preliminary data.</text>
</comment>
<dbReference type="Proteomes" id="UP001491310">
    <property type="component" value="Unassembled WGS sequence"/>
</dbReference>